<comment type="caution">
    <text evidence="1">The sequence shown here is derived from an EMBL/GenBank/DDBJ whole genome shotgun (WGS) entry which is preliminary data.</text>
</comment>
<organism evidence="1 2">
    <name type="scientific">Datura stramonium</name>
    <name type="common">Jimsonweed</name>
    <name type="synonym">Common thornapple</name>
    <dbReference type="NCBI Taxonomy" id="4076"/>
    <lineage>
        <taxon>Eukaryota</taxon>
        <taxon>Viridiplantae</taxon>
        <taxon>Streptophyta</taxon>
        <taxon>Embryophyta</taxon>
        <taxon>Tracheophyta</taxon>
        <taxon>Spermatophyta</taxon>
        <taxon>Magnoliopsida</taxon>
        <taxon>eudicotyledons</taxon>
        <taxon>Gunneridae</taxon>
        <taxon>Pentapetalae</taxon>
        <taxon>asterids</taxon>
        <taxon>lamiids</taxon>
        <taxon>Solanales</taxon>
        <taxon>Solanaceae</taxon>
        <taxon>Solanoideae</taxon>
        <taxon>Datureae</taxon>
        <taxon>Datura</taxon>
    </lineage>
</organism>
<evidence type="ECO:0000313" key="1">
    <source>
        <dbReference type="EMBL" id="MCD7446569.1"/>
    </source>
</evidence>
<proteinExistence type="predicted"/>
<protein>
    <submittedName>
        <fullName evidence="1">Uncharacterized protein</fullName>
    </submittedName>
</protein>
<dbReference type="Proteomes" id="UP000823775">
    <property type="component" value="Unassembled WGS sequence"/>
</dbReference>
<dbReference type="Gene3D" id="3.80.10.10">
    <property type="entry name" value="Ribonuclease Inhibitor"/>
    <property type="match status" value="1"/>
</dbReference>
<name>A0ABS8RID2_DATST</name>
<keyword evidence="2" id="KW-1185">Reference proteome</keyword>
<evidence type="ECO:0000313" key="2">
    <source>
        <dbReference type="Proteomes" id="UP000823775"/>
    </source>
</evidence>
<reference evidence="1 2" key="1">
    <citation type="journal article" date="2021" name="BMC Genomics">
        <title>Datura genome reveals duplications of psychoactive alkaloid biosynthetic genes and high mutation rate following tissue culture.</title>
        <authorList>
            <person name="Rajewski A."/>
            <person name="Carter-House D."/>
            <person name="Stajich J."/>
            <person name="Litt A."/>
        </authorList>
    </citation>
    <scope>NUCLEOTIDE SEQUENCE [LARGE SCALE GENOMIC DNA]</scope>
    <source>
        <strain evidence="1">AR-01</strain>
    </source>
</reference>
<sequence length="122" mass="13434">MPLKDDILPWLNSTVEKPLNTRFSDDFLVKIMSNAKGRLRVVALKNCFKITDEGLLQVIASNPLISKLYLQGCRGLTIEGVIEAVKLHTKANHKLKNLAISEAASSVSQGVKSVVYAPKMKN</sequence>
<gene>
    <name evidence="1" type="ORF">HAX54_010761</name>
</gene>
<dbReference type="EMBL" id="JACEIK010000016">
    <property type="protein sequence ID" value="MCD7446569.1"/>
    <property type="molecule type" value="Genomic_DNA"/>
</dbReference>
<dbReference type="SUPFAM" id="SSF52047">
    <property type="entry name" value="RNI-like"/>
    <property type="match status" value="1"/>
</dbReference>
<accession>A0ABS8RID2</accession>
<dbReference type="InterPro" id="IPR032675">
    <property type="entry name" value="LRR_dom_sf"/>
</dbReference>